<dbReference type="PROSITE" id="PS51257">
    <property type="entry name" value="PROKAR_LIPOPROTEIN"/>
    <property type="match status" value="1"/>
</dbReference>
<accession>A0A3M7QTH2</accession>
<dbReference type="Proteomes" id="UP000276133">
    <property type="component" value="Unassembled WGS sequence"/>
</dbReference>
<reference evidence="1 2" key="1">
    <citation type="journal article" date="2018" name="Sci. Rep.">
        <title>Genomic signatures of local adaptation to the degree of environmental predictability in rotifers.</title>
        <authorList>
            <person name="Franch-Gras L."/>
            <person name="Hahn C."/>
            <person name="Garcia-Roger E.M."/>
            <person name="Carmona M.J."/>
            <person name="Serra M."/>
            <person name="Gomez A."/>
        </authorList>
    </citation>
    <scope>NUCLEOTIDE SEQUENCE [LARGE SCALE GENOMIC DNA]</scope>
    <source>
        <strain evidence="1">HYR1</strain>
    </source>
</reference>
<dbReference type="AlphaFoldDB" id="A0A3M7QTH2"/>
<evidence type="ECO:0000313" key="1">
    <source>
        <dbReference type="EMBL" id="RNA14583.1"/>
    </source>
</evidence>
<name>A0A3M7QTH2_BRAPC</name>
<keyword evidence="2" id="KW-1185">Reference proteome</keyword>
<dbReference type="EMBL" id="REGN01005156">
    <property type="protein sequence ID" value="RNA14583.1"/>
    <property type="molecule type" value="Genomic_DNA"/>
</dbReference>
<sequence>MNTFRSETKDLLGSSFSDESGSANFFSTSLSCSSSYSSSLTPSRQLLLESTSENMDVIKEFRNLFLEKYLEKNKIGRRSKLLSKHRNQKGLKSCVDKNMEGENKVEYQSSCGKEEFDKFQIEFFNNDLLDVKAQSYSLSMNSYDEDSYENMNKISNSYTGNYESSYVSYYNPYYECHEKASEFFSNSLPMTSFSYDPTARYCPKNSLENEPHLRSSNEAEGLRRISIMENENYRLTEDDNKIFNLEIESELVK</sequence>
<protein>
    <submittedName>
        <fullName evidence="1">Uncharacterized protein</fullName>
    </submittedName>
</protein>
<comment type="caution">
    <text evidence="1">The sequence shown here is derived from an EMBL/GenBank/DDBJ whole genome shotgun (WGS) entry which is preliminary data.</text>
</comment>
<organism evidence="1 2">
    <name type="scientific">Brachionus plicatilis</name>
    <name type="common">Marine rotifer</name>
    <name type="synonym">Brachionus muelleri</name>
    <dbReference type="NCBI Taxonomy" id="10195"/>
    <lineage>
        <taxon>Eukaryota</taxon>
        <taxon>Metazoa</taxon>
        <taxon>Spiralia</taxon>
        <taxon>Gnathifera</taxon>
        <taxon>Rotifera</taxon>
        <taxon>Eurotatoria</taxon>
        <taxon>Monogononta</taxon>
        <taxon>Pseudotrocha</taxon>
        <taxon>Ploima</taxon>
        <taxon>Brachionidae</taxon>
        <taxon>Brachionus</taxon>
    </lineage>
</organism>
<proteinExistence type="predicted"/>
<evidence type="ECO:0000313" key="2">
    <source>
        <dbReference type="Proteomes" id="UP000276133"/>
    </source>
</evidence>
<gene>
    <name evidence="1" type="ORF">BpHYR1_014962</name>
</gene>
<dbReference type="OrthoDB" id="10636288at2759"/>